<comment type="caution">
    <text evidence="2">The sequence shown here is derived from an EMBL/GenBank/DDBJ whole genome shotgun (WGS) entry which is preliminary data.</text>
</comment>
<evidence type="ECO:0000259" key="1">
    <source>
        <dbReference type="Pfam" id="PF12770"/>
    </source>
</evidence>
<keyword evidence="3" id="KW-1185">Reference proteome</keyword>
<name>A0A9P9GRI3_FUSSL</name>
<proteinExistence type="predicted"/>
<dbReference type="OrthoDB" id="5099682at2759"/>
<gene>
    <name evidence="2" type="ORF">B0J15DRAFT_403818</name>
</gene>
<dbReference type="EMBL" id="JAGTJS010000018">
    <property type="protein sequence ID" value="KAH7243991.1"/>
    <property type="molecule type" value="Genomic_DNA"/>
</dbReference>
<evidence type="ECO:0000313" key="2">
    <source>
        <dbReference type="EMBL" id="KAH7243991.1"/>
    </source>
</evidence>
<dbReference type="Pfam" id="PF12770">
    <property type="entry name" value="CHAT"/>
    <property type="match status" value="1"/>
</dbReference>
<accession>A0A9P9GRI3</accession>
<reference evidence="2" key="1">
    <citation type="journal article" date="2021" name="Nat. Commun.">
        <title>Genetic determinants of endophytism in the Arabidopsis root mycobiome.</title>
        <authorList>
            <person name="Mesny F."/>
            <person name="Miyauchi S."/>
            <person name="Thiergart T."/>
            <person name="Pickel B."/>
            <person name="Atanasova L."/>
            <person name="Karlsson M."/>
            <person name="Huettel B."/>
            <person name="Barry K.W."/>
            <person name="Haridas S."/>
            <person name="Chen C."/>
            <person name="Bauer D."/>
            <person name="Andreopoulos W."/>
            <person name="Pangilinan J."/>
            <person name="LaButti K."/>
            <person name="Riley R."/>
            <person name="Lipzen A."/>
            <person name="Clum A."/>
            <person name="Drula E."/>
            <person name="Henrissat B."/>
            <person name="Kohler A."/>
            <person name="Grigoriev I.V."/>
            <person name="Martin F.M."/>
            <person name="Hacquard S."/>
        </authorList>
    </citation>
    <scope>NUCLEOTIDE SEQUENCE</scope>
    <source>
        <strain evidence="2">FSSC 5 MPI-SDFR-AT-0091</strain>
    </source>
</reference>
<dbReference type="AlphaFoldDB" id="A0A9P9GRI3"/>
<dbReference type="PANTHER" id="PTHR10098:SF108">
    <property type="entry name" value="TETRATRICOPEPTIDE REPEAT PROTEIN 28"/>
    <property type="match status" value="1"/>
</dbReference>
<dbReference type="PANTHER" id="PTHR10098">
    <property type="entry name" value="RAPSYN-RELATED"/>
    <property type="match status" value="1"/>
</dbReference>
<evidence type="ECO:0000313" key="3">
    <source>
        <dbReference type="Proteomes" id="UP000736672"/>
    </source>
</evidence>
<protein>
    <submittedName>
        <fullName evidence="2">CHAT domain-containing protein</fullName>
    </submittedName>
</protein>
<dbReference type="InterPro" id="IPR024983">
    <property type="entry name" value="CHAT_dom"/>
</dbReference>
<dbReference type="Proteomes" id="UP000736672">
    <property type="component" value="Unassembled WGS sequence"/>
</dbReference>
<sequence length="239" mass="26165">MRDKSSLTLKERDLDPLPSADVEVKAIENLIGDTRALTGPNATKEAVSALLGHYRVLHFATHGSLSTEVPMLSAIHLADGENITVEDLMWRRLRADLVVLSACKTGRGELTSGDDVIGFARALLAAGAKSVLVSLWSVDDDVTSFLMTKFYEHLKKEWSPAGALQAAQLATRQAKQDDVQRFLTGLRDICPELKLGDAAHPENYSHPMYWAPFIVIGSGRKGAFRSLRATRPDDAERAL</sequence>
<organism evidence="2 3">
    <name type="scientific">Fusarium solani</name>
    <name type="common">Filamentous fungus</name>
    <dbReference type="NCBI Taxonomy" id="169388"/>
    <lineage>
        <taxon>Eukaryota</taxon>
        <taxon>Fungi</taxon>
        <taxon>Dikarya</taxon>
        <taxon>Ascomycota</taxon>
        <taxon>Pezizomycotina</taxon>
        <taxon>Sordariomycetes</taxon>
        <taxon>Hypocreomycetidae</taxon>
        <taxon>Hypocreales</taxon>
        <taxon>Nectriaceae</taxon>
        <taxon>Fusarium</taxon>
        <taxon>Fusarium solani species complex</taxon>
    </lineage>
</organism>
<feature type="domain" description="CHAT" evidence="1">
    <location>
        <begin position="14"/>
        <end position="218"/>
    </location>
</feature>